<dbReference type="Gene3D" id="1.10.287.70">
    <property type="match status" value="1"/>
</dbReference>
<evidence type="ECO:0000256" key="8">
    <source>
        <dbReference type="SAM" id="Phobius"/>
    </source>
</evidence>
<evidence type="ECO:0000256" key="3">
    <source>
        <dbReference type="ARBA" id="ARBA00022692"/>
    </source>
</evidence>
<name>A0A1I8Q3D2_STOCA</name>
<keyword evidence="10" id="KW-1185">Reference proteome</keyword>
<dbReference type="InterPro" id="IPR052192">
    <property type="entry name" value="Insect_Ionotropic_Sensory_Rcpt"/>
</dbReference>
<keyword evidence="4 8" id="KW-1133">Transmembrane helix</keyword>
<dbReference type="PANTHER" id="PTHR42643:SF39">
    <property type="entry name" value="IONOTROPIC RECEPTOR 56A-RELATED"/>
    <property type="match status" value="1"/>
</dbReference>
<keyword evidence="2" id="KW-1003">Cell membrane</keyword>
<keyword evidence="3 8" id="KW-0812">Transmembrane</keyword>
<evidence type="ECO:0000313" key="9">
    <source>
        <dbReference type="EnsemblMetazoa" id="SCAU013517-PA"/>
    </source>
</evidence>
<evidence type="ECO:0000256" key="6">
    <source>
        <dbReference type="ARBA" id="ARBA00023170"/>
    </source>
</evidence>
<feature type="transmembrane region" description="Helical" evidence="8">
    <location>
        <begin position="571"/>
        <end position="592"/>
    </location>
</feature>
<reference evidence="9" key="1">
    <citation type="submission" date="2020-05" db="UniProtKB">
        <authorList>
            <consortium name="EnsemblMetazoa"/>
        </authorList>
    </citation>
    <scope>IDENTIFICATION</scope>
    <source>
        <strain evidence="9">USDA</strain>
    </source>
</reference>
<dbReference type="GO" id="GO:0005886">
    <property type="term" value="C:plasma membrane"/>
    <property type="evidence" value="ECO:0007669"/>
    <property type="project" value="UniProtKB-SubCell"/>
</dbReference>
<evidence type="ECO:0000256" key="2">
    <source>
        <dbReference type="ARBA" id="ARBA00022475"/>
    </source>
</evidence>
<protein>
    <recommendedName>
        <fullName evidence="11">Ionotropic glutamate receptor C-terminal domain-containing protein</fullName>
    </recommendedName>
</protein>
<keyword evidence="7" id="KW-0325">Glycoprotein</keyword>
<dbReference type="AlphaFoldDB" id="A0A1I8Q3D2"/>
<evidence type="ECO:0000313" key="10">
    <source>
        <dbReference type="Proteomes" id="UP000095300"/>
    </source>
</evidence>
<feature type="transmembrane region" description="Helical" evidence="8">
    <location>
        <begin position="381"/>
        <end position="402"/>
    </location>
</feature>
<keyword evidence="5 8" id="KW-0472">Membrane</keyword>
<dbReference type="Proteomes" id="UP000095300">
    <property type="component" value="Unassembled WGS sequence"/>
</dbReference>
<comment type="subcellular location">
    <subcellularLocation>
        <location evidence="1">Cell membrane</location>
        <topology evidence="1">Multi-pass membrane protein</topology>
    </subcellularLocation>
</comment>
<feature type="transmembrane region" description="Helical" evidence="8">
    <location>
        <begin position="310"/>
        <end position="335"/>
    </location>
</feature>
<dbReference type="EnsemblMetazoa" id="SCAU013517-RA">
    <property type="protein sequence ID" value="SCAU013517-PA"/>
    <property type="gene ID" value="SCAU013517"/>
</dbReference>
<evidence type="ECO:0000256" key="5">
    <source>
        <dbReference type="ARBA" id="ARBA00023136"/>
    </source>
</evidence>
<dbReference type="VEuPathDB" id="VectorBase:SCAU013517"/>
<accession>A0A1I8Q3D2</accession>
<feature type="transmembrane region" description="Helical" evidence="8">
    <location>
        <begin position="356"/>
        <end position="375"/>
    </location>
</feature>
<evidence type="ECO:0000256" key="4">
    <source>
        <dbReference type="ARBA" id="ARBA00022989"/>
    </source>
</evidence>
<dbReference type="PANTHER" id="PTHR42643">
    <property type="entry name" value="IONOTROPIC RECEPTOR 20A-RELATED"/>
    <property type="match status" value="1"/>
</dbReference>
<proteinExistence type="predicted"/>
<organism evidence="9 10">
    <name type="scientific">Stomoxys calcitrans</name>
    <name type="common">Stable fly</name>
    <name type="synonym">Conops calcitrans</name>
    <dbReference type="NCBI Taxonomy" id="35570"/>
    <lineage>
        <taxon>Eukaryota</taxon>
        <taxon>Metazoa</taxon>
        <taxon>Ecdysozoa</taxon>
        <taxon>Arthropoda</taxon>
        <taxon>Hexapoda</taxon>
        <taxon>Insecta</taxon>
        <taxon>Pterygota</taxon>
        <taxon>Neoptera</taxon>
        <taxon>Endopterygota</taxon>
        <taxon>Diptera</taxon>
        <taxon>Brachycera</taxon>
        <taxon>Muscomorpha</taxon>
        <taxon>Muscoidea</taxon>
        <taxon>Muscidae</taxon>
        <taxon>Stomoxys</taxon>
    </lineage>
</organism>
<evidence type="ECO:0000256" key="7">
    <source>
        <dbReference type="ARBA" id="ARBA00023180"/>
    </source>
</evidence>
<evidence type="ECO:0000256" key="1">
    <source>
        <dbReference type="ARBA" id="ARBA00004651"/>
    </source>
</evidence>
<evidence type="ECO:0008006" key="11">
    <source>
        <dbReference type="Google" id="ProtNLM"/>
    </source>
</evidence>
<keyword evidence="6" id="KW-0675">Receptor</keyword>
<sequence>MLISSGSRMIRKVRSLKNQQQMLVLVILVLMVIKCEEVNGDKLKSELKAILEDYHKEYDIQLKLLVNLKANSTQDMKRFFDVIPNIDVPKMLVTQFVPPKELNPLHLTFNMNLLTIAEVNSQNLNLTLMVLEQLLWKRHYTKIILLFAGEKFELPLLFEAALEKGFTWLLVLWQNQTLTYSPFKANVVIRLAHYSHFKHMALLNNFQQKVFRVADQDYAPRGFSYYNLQGKLIRSGYYYKLVENFLLTHNGCIEHDFLDVWNVPKLNGFQGFDFIPNQLGPFEDFLESDAFLYTNYWLMAPTSKEIKQSLWLTAPFSPAIWLAILITLITLVMLLCIMPSECRDHQLRQKRDFSEALLQSLCVVLYISLTSVGGAHHYKSLFHFAICLIFLYTGFSLTNLYTCSLSSIYTTRLYEPEMQRIQDIAHTNLRILVHTGEMPRYMGIQNLPSIFHERLTARANNSELQTERIRLNMSLLYTGRGDLIQLLFFQQLYMKRPRATIISEPVVGSHMTLTLLPHSIVIEQLNRYLHNVRDSGLLQKFKWDSQWDAFMSGKIKFFHDDAMNRSLTVAYFEYAFMIWSMGLMVASIAFVWEHGVHSHCICFKFFERIWLWK</sequence>